<proteinExistence type="predicted"/>
<dbReference type="EMBL" id="CP030918">
    <property type="protein sequence ID" value="AXC50081.1"/>
    <property type="molecule type" value="Genomic_DNA"/>
</dbReference>
<evidence type="ECO:0000313" key="2">
    <source>
        <dbReference type="Proteomes" id="UP000252023"/>
    </source>
</evidence>
<name>A0A344PL26_9RHOB</name>
<dbReference type="RefSeq" id="WP_114076400.1">
    <property type="nucleotide sequence ID" value="NZ_CP030918.1"/>
</dbReference>
<dbReference type="Proteomes" id="UP000252023">
    <property type="component" value="Chromosome"/>
</dbReference>
<protein>
    <submittedName>
        <fullName evidence="1">Uncharacterized protein</fullName>
    </submittedName>
</protein>
<evidence type="ECO:0000313" key="1">
    <source>
        <dbReference type="EMBL" id="AXC50081.1"/>
    </source>
</evidence>
<gene>
    <name evidence="1" type="ORF">DRW48_10585</name>
</gene>
<dbReference type="OrthoDB" id="7540582at2"/>
<reference evidence="2" key="1">
    <citation type="submission" date="2018-07" db="EMBL/GenBank/DDBJ databases">
        <title>Genome sequencing of Paracoccus sp. SC2-6.</title>
        <authorList>
            <person name="Heo J."/>
            <person name="Kim S.-J."/>
            <person name="Kwon S.-W."/>
        </authorList>
    </citation>
    <scope>NUCLEOTIDE SEQUENCE [LARGE SCALE GENOMIC DNA]</scope>
    <source>
        <strain evidence="2">SC2-6</strain>
    </source>
</reference>
<dbReference type="SUPFAM" id="SSF52540">
    <property type="entry name" value="P-loop containing nucleoside triphosphate hydrolases"/>
    <property type="match status" value="1"/>
</dbReference>
<accession>A0A344PL26</accession>
<keyword evidence="2" id="KW-1185">Reference proteome</keyword>
<dbReference type="KEGG" id="pars:DRW48_10585"/>
<dbReference type="AlphaFoldDB" id="A0A344PL26"/>
<sequence length="339" mass="37545">MKKLILHIGQYKTGSTSIQKTLDHNRARLIDHGILYPETGCRKWQHGALIRGLKNEFHKDLPGSFDSAPLLEEIGTSGCKHVIISCEGISGGRITHMDPPLVEHLLRRLGDLTEGWDTTVVWYYRRQDDAIESRIIQTVKGKIAVSRPDPESYMKLGEALDYSFFQSVVQRALPQAKIVPRCFSRALLAEGDVVRDFCNIAGIGEALGPEHIIEGNVSPTASSVGLQLALNLLIGAGYNVDPIIRNIRRMGNQEVGEKASVFGPETRREIMEFFAESNAKFIKEHVPAEDREKVAAHFSTPVSQRPKNVTVSAEVLARALMQAGAAITFDTVKTRRAPQ</sequence>
<dbReference type="InterPro" id="IPR027417">
    <property type="entry name" value="P-loop_NTPase"/>
</dbReference>
<organism evidence="1 2">
    <name type="scientific">Paracoccus suum</name>
    <dbReference type="NCBI Taxonomy" id="2259340"/>
    <lineage>
        <taxon>Bacteria</taxon>
        <taxon>Pseudomonadati</taxon>
        <taxon>Pseudomonadota</taxon>
        <taxon>Alphaproteobacteria</taxon>
        <taxon>Rhodobacterales</taxon>
        <taxon>Paracoccaceae</taxon>
        <taxon>Paracoccus</taxon>
    </lineage>
</organism>